<reference evidence="1 2" key="1">
    <citation type="journal article" date="2013" name="Genome Announc.">
        <title>Whole-Genome Sequence of Microcystis aeruginosa TAIHU98, a Nontoxic Bloom-Forming Strain Isolated from Taihu Lake, China.</title>
        <authorList>
            <person name="Yang C."/>
            <person name="Zhang W."/>
            <person name="Ren M."/>
            <person name="Song L."/>
            <person name="Li T."/>
            <person name="Zhao J."/>
        </authorList>
    </citation>
    <scope>NUCLEOTIDE SEQUENCE [LARGE SCALE GENOMIC DNA]</scope>
    <source>
        <strain evidence="1 2">TAIHU98</strain>
    </source>
</reference>
<dbReference type="PATRIC" id="fig|1134457.3.peg.2922"/>
<evidence type="ECO:0000313" key="1">
    <source>
        <dbReference type="EMBL" id="ELP53331.1"/>
    </source>
</evidence>
<evidence type="ECO:0000313" key="2">
    <source>
        <dbReference type="Proteomes" id="UP000010932"/>
    </source>
</evidence>
<organism evidence="1 2">
    <name type="scientific">Microcystis aeruginosa TAIHU98</name>
    <dbReference type="NCBI Taxonomy" id="1134457"/>
    <lineage>
        <taxon>Bacteria</taxon>
        <taxon>Bacillati</taxon>
        <taxon>Cyanobacteriota</taxon>
        <taxon>Cyanophyceae</taxon>
        <taxon>Oscillatoriophycideae</taxon>
        <taxon>Chroococcales</taxon>
        <taxon>Microcystaceae</taxon>
        <taxon>Microcystis</taxon>
    </lineage>
</organism>
<sequence>MIGENSTGIAGDLAKRKLSVYRAQKRVIQISLLLVER</sequence>
<gene>
    <name evidence="1" type="ORF">O53_2135</name>
</gene>
<dbReference type="AlphaFoldDB" id="L7E380"/>
<proteinExistence type="predicted"/>
<dbReference type="EMBL" id="ANKQ01000002">
    <property type="protein sequence ID" value="ELP53331.1"/>
    <property type="molecule type" value="Genomic_DNA"/>
</dbReference>
<accession>L7E380</accession>
<protein>
    <submittedName>
        <fullName evidence="1">Uncharacterized protein</fullName>
    </submittedName>
</protein>
<dbReference type="Proteomes" id="UP000010932">
    <property type="component" value="Unassembled WGS sequence"/>
</dbReference>
<comment type="caution">
    <text evidence="1">The sequence shown here is derived from an EMBL/GenBank/DDBJ whole genome shotgun (WGS) entry which is preliminary data.</text>
</comment>
<name>L7E380_MICAE</name>